<reference evidence="1" key="2">
    <citation type="submission" date="2025-09" db="UniProtKB">
        <authorList>
            <consortium name="EnsemblPlants"/>
        </authorList>
    </citation>
    <scope>IDENTIFICATION</scope>
</reference>
<protein>
    <submittedName>
        <fullName evidence="1">Uncharacterized protein</fullName>
    </submittedName>
</protein>
<accession>A0ACD5YY04</accession>
<dbReference type="Proteomes" id="UP001732700">
    <property type="component" value="Chromosome 6C"/>
</dbReference>
<dbReference type="EnsemblPlants" id="AVESA.00010b.r2.6CG1086190.1">
    <property type="protein sequence ID" value="AVESA.00010b.r2.6CG1086190.1.CDS.1"/>
    <property type="gene ID" value="AVESA.00010b.r2.6CG1086190"/>
</dbReference>
<reference evidence="1" key="1">
    <citation type="submission" date="2021-05" db="EMBL/GenBank/DDBJ databases">
        <authorList>
            <person name="Scholz U."/>
            <person name="Mascher M."/>
            <person name="Fiebig A."/>
        </authorList>
    </citation>
    <scope>NUCLEOTIDE SEQUENCE [LARGE SCALE GENOMIC DNA]</scope>
</reference>
<evidence type="ECO:0000313" key="1">
    <source>
        <dbReference type="EnsemblPlants" id="AVESA.00010b.r2.6CG1086190.1.CDS.1"/>
    </source>
</evidence>
<sequence length="124" mass="13379">MADTSSFAPPWMPSPATFVAPPALPDGYYQGSAAGNAPVTRSHDGGSIGTFFAVLAAVLVLTAVSCVFGRVCRRQAEGPDEMYDCTRLSRRWRWWGARPRIVDRRGAKPPPVEEVPAALPLPEP</sequence>
<organism evidence="1 2">
    <name type="scientific">Avena sativa</name>
    <name type="common">Oat</name>
    <dbReference type="NCBI Taxonomy" id="4498"/>
    <lineage>
        <taxon>Eukaryota</taxon>
        <taxon>Viridiplantae</taxon>
        <taxon>Streptophyta</taxon>
        <taxon>Embryophyta</taxon>
        <taxon>Tracheophyta</taxon>
        <taxon>Spermatophyta</taxon>
        <taxon>Magnoliopsida</taxon>
        <taxon>Liliopsida</taxon>
        <taxon>Poales</taxon>
        <taxon>Poaceae</taxon>
        <taxon>BOP clade</taxon>
        <taxon>Pooideae</taxon>
        <taxon>Poodae</taxon>
        <taxon>Poeae</taxon>
        <taxon>Poeae Chloroplast Group 1 (Aveneae type)</taxon>
        <taxon>Aveninae</taxon>
        <taxon>Avena</taxon>
    </lineage>
</organism>
<keyword evidence="2" id="KW-1185">Reference proteome</keyword>
<evidence type="ECO:0000313" key="2">
    <source>
        <dbReference type="Proteomes" id="UP001732700"/>
    </source>
</evidence>
<name>A0ACD5YY04_AVESA</name>
<proteinExistence type="predicted"/>